<dbReference type="Proteomes" id="UP001269819">
    <property type="component" value="Unassembled WGS sequence"/>
</dbReference>
<organism evidence="3 4">
    <name type="scientific">Marinobacter xestospongiae</name>
    <dbReference type="NCBI Taxonomy" id="994319"/>
    <lineage>
        <taxon>Bacteria</taxon>
        <taxon>Pseudomonadati</taxon>
        <taxon>Pseudomonadota</taxon>
        <taxon>Gammaproteobacteria</taxon>
        <taxon>Pseudomonadales</taxon>
        <taxon>Marinobacteraceae</taxon>
        <taxon>Marinobacter</taxon>
    </lineage>
</organism>
<gene>
    <name evidence="3" type="ORF">RYS15_03715</name>
</gene>
<feature type="chain" id="PRO_5047258830" evidence="1">
    <location>
        <begin position="24"/>
        <end position="169"/>
    </location>
</feature>
<evidence type="ECO:0000313" key="3">
    <source>
        <dbReference type="EMBL" id="MDV2077770.1"/>
    </source>
</evidence>
<sequence length="169" mass="17497">MKTSFTAALGMALTGLLSGCALSGDNVDRPTSPAHEVAASLHCGLTAPGAVLVQSREDLKRLASLPGLGLDLDRLPTEDLEQQPLVVVAQGQKPTAGYSVSLKGAGLNGDRLLLAMAVSEPRADAMVAQVLTTPCVVVAVTAEGWQTLTVEGQGLPEITRQRSANTNNR</sequence>
<accession>A0ABU3VU26</accession>
<keyword evidence="3" id="KW-0378">Hydrolase</keyword>
<keyword evidence="3" id="KW-0645">Protease</keyword>
<evidence type="ECO:0000313" key="4">
    <source>
        <dbReference type="Proteomes" id="UP001269819"/>
    </source>
</evidence>
<protein>
    <submittedName>
        <fullName evidence="3">Protease complex subunit PrcB family protein</fullName>
    </submittedName>
</protein>
<keyword evidence="1" id="KW-0732">Signal</keyword>
<feature type="signal peptide" evidence="1">
    <location>
        <begin position="1"/>
        <end position="23"/>
    </location>
</feature>
<comment type="caution">
    <text evidence="3">The sequence shown here is derived from an EMBL/GenBank/DDBJ whole genome shotgun (WGS) entry which is preliminary data.</text>
</comment>
<dbReference type="RefSeq" id="WP_316972650.1">
    <property type="nucleotide sequence ID" value="NZ_JAWIIJ010000002.1"/>
</dbReference>
<dbReference type="InterPro" id="IPR025748">
    <property type="entry name" value="PrcB_C_dom"/>
</dbReference>
<dbReference type="PROSITE" id="PS51257">
    <property type="entry name" value="PROKAR_LIPOPROTEIN"/>
    <property type="match status" value="1"/>
</dbReference>
<dbReference type="GO" id="GO:0006508">
    <property type="term" value="P:proteolysis"/>
    <property type="evidence" value="ECO:0007669"/>
    <property type="project" value="UniProtKB-KW"/>
</dbReference>
<dbReference type="GO" id="GO:0008233">
    <property type="term" value="F:peptidase activity"/>
    <property type="evidence" value="ECO:0007669"/>
    <property type="project" value="UniProtKB-KW"/>
</dbReference>
<reference evidence="3 4" key="1">
    <citation type="submission" date="2023-10" db="EMBL/GenBank/DDBJ databases">
        <title>Characteristics and mechanism of a salt-tolerant marine origin heterotrophic nitrifying- aerobic denitrifying bacteria Marinobacter xestospongiae HN1.</title>
        <authorList>
            <person name="Qi R."/>
        </authorList>
    </citation>
    <scope>NUCLEOTIDE SEQUENCE [LARGE SCALE GENOMIC DNA]</scope>
    <source>
        <strain evidence="3 4">HN1</strain>
    </source>
</reference>
<name>A0ABU3VU26_9GAMM</name>
<feature type="domain" description="PrcB C-terminal" evidence="2">
    <location>
        <begin position="86"/>
        <end position="140"/>
    </location>
</feature>
<evidence type="ECO:0000256" key="1">
    <source>
        <dbReference type="SAM" id="SignalP"/>
    </source>
</evidence>
<proteinExistence type="predicted"/>
<evidence type="ECO:0000259" key="2">
    <source>
        <dbReference type="Pfam" id="PF14343"/>
    </source>
</evidence>
<dbReference type="Pfam" id="PF14343">
    <property type="entry name" value="PrcB_C"/>
    <property type="match status" value="1"/>
</dbReference>
<keyword evidence="4" id="KW-1185">Reference proteome</keyword>
<dbReference type="EMBL" id="JAWIIJ010000002">
    <property type="protein sequence ID" value="MDV2077770.1"/>
    <property type="molecule type" value="Genomic_DNA"/>
</dbReference>